<dbReference type="SUPFAM" id="SSF50729">
    <property type="entry name" value="PH domain-like"/>
    <property type="match status" value="1"/>
</dbReference>
<dbReference type="Pfam" id="PF00373">
    <property type="entry name" value="FERM_M"/>
    <property type="match status" value="1"/>
</dbReference>
<feature type="domain" description="Myosin motor" evidence="17">
    <location>
        <begin position="66"/>
        <end position="736"/>
    </location>
</feature>
<dbReference type="Gene3D" id="2.30.29.30">
    <property type="entry name" value="Pleckstrin-homology domain (PH domain)/Phosphotyrosine-binding domain (PTB)"/>
    <property type="match status" value="2"/>
</dbReference>
<dbReference type="GO" id="GO:0005524">
    <property type="term" value="F:ATP binding"/>
    <property type="evidence" value="ECO:0007669"/>
    <property type="project" value="UniProtKB-UniRule"/>
</dbReference>
<dbReference type="InParanoid" id="D6WJX5"/>
<dbReference type="GO" id="GO:0009888">
    <property type="term" value="P:tissue development"/>
    <property type="evidence" value="ECO:0007669"/>
    <property type="project" value="UniProtKB-ARBA"/>
</dbReference>
<name>D6WJX5_TRICA</name>
<dbReference type="GO" id="GO:0003774">
    <property type="term" value="F:cytoskeletal motor activity"/>
    <property type="evidence" value="ECO:0007669"/>
    <property type="project" value="UniProtKB-UniRule"/>
</dbReference>
<dbReference type="InterPro" id="IPR036028">
    <property type="entry name" value="SH3-like_dom_sf"/>
</dbReference>
<dbReference type="Pfam" id="PF07653">
    <property type="entry name" value="SH3_2"/>
    <property type="match status" value="1"/>
</dbReference>
<evidence type="ECO:0000256" key="6">
    <source>
        <dbReference type="ARBA" id="ARBA00022741"/>
    </source>
</evidence>
<dbReference type="InterPro" id="IPR027417">
    <property type="entry name" value="P-loop_NTPase"/>
</dbReference>
<dbReference type="PROSITE" id="PS50057">
    <property type="entry name" value="FERM_3"/>
    <property type="match status" value="2"/>
</dbReference>
<dbReference type="InterPro" id="IPR011993">
    <property type="entry name" value="PH-like_dom_sf"/>
</dbReference>
<dbReference type="InterPro" id="IPR057130">
    <property type="entry name" value="Myosin_VII_N"/>
</dbReference>
<feature type="domain" description="FERM" evidence="15">
    <location>
        <begin position="1803"/>
        <end position="2107"/>
    </location>
</feature>
<keyword evidence="5" id="KW-0677">Repeat</keyword>
<dbReference type="Gene3D" id="3.10.20.90">
    <property type="entry name" value="Phosphatidylinositol 3-kinase Catalytic Subunit, Chain A, domain 1"/>
    <property type="match status" value="2"/>
</dbReference>
<dbReference type="Pfam" id="PF21998">
    <property type="entry name" value="FERM_C1_MyoVII"/>
    <property type="match status" value="1"/>
</dbReference>
<keyword evidence="4" id="KW-0963">Cytoplasm</keyword>
<dbReference type="InterPro" id="IPR014352">
    <property type="entry name" value="FERM/acyl-CoA-bd_prot_sf"/>
</dbReference>
<feature type="coiled-coil region" evidence="13">
    <location>
        <begin position="864"/>
        <end position="891"/>
    </location>
</feature>
<evidence type="ECO:0000259" key="16">
    <source>
        <dbReference type="PROSITE" id="PS51016"/>
    </source>
</evidence>
<dbReference type="InterPro" id="IPR035963">
    <property type="entry name" value="FERM_2"/>
</dbReference>
<dbReference type="InterPro" id="IPR000048">
    <property type="entry name" value="IQ_motif_EF-hand-BS"/>
</dbReference>
<dbReference type="Pfam" id="PF00784">
    <property type="entry name" value="MyTH4"/>
    <property type="match status" value="2"/>
</dbReference>
<dbReference type="CDD" id="cd17093">
    <property type="entry name" value="FERM2_F1_Myosin-VII"/>
    <property type="match status" value="1"/>
</dbReference>
<dbReference type="PROSITE" id="PS50002">
    <property type="entry name" value="SH3"/>
    <property type="match status" value="1"/>
</dbReference>
<dbReference type="PhylomeDB" id="D6WJX5"/>
<dbReference type="Gene3D" id="1.20.80.10">
    <property type="match status" value="2"/>
</dbReference>
<dbReference type="KEGG" id="tca:662874"/>
<keyword evidence="19" id="KW-1185">Reference proteome</keyword>
<dbReference type="SMART" id="SM00242">
    <property type="entry name" value="MYSc"/>
    <property type="match status" value="1"/>
</dbReference>
<dbReference type="SUPFAM" id="SSF52540">
    <property type="entry name" value="P-loop containing nucleoside triphosphate hydrolases"/>
    <property type="match status" value="1"/>
</dbReference>
<evidence type="ECO:0000256" key="8">
    <source>
        <dbReference type="ARBA" id="ARBA00023123"/>
    </source>
</evidence>
<keyword evidence="13" id="KW-0175">Coiled coil</keyword>
<dbReference type="Pfam" id="PF24123">
    <property type="entry name" value="Myosin_VII_N"/>
    <property type="match status" value="1"/>
</dbReference>
<evidence type="ECO:0000256" key="2">
    <source>
        <dbReference type="ARBA" id="ARBA00008314"/>
    </source>
</evidence>
<organism evidence="18 19">
    <name type="scientific">Tribolium castaneum</name>
    <name type="common">Red flour beetle</name>
    <dbReference type="NCBI Taxonomy" id="7070"/>
    <lineage>
        <taxon>Eukaryota</taxon>
        <taxon>Metazoa</taxon>
        <taxon>Ecdysozoa</taxon>
        <taxon>Arthropoda</taxon>
        <taxon>Hexapoda</taxon>
        <taxon>Insecta</taxon>
        <taxon>Pterygota</taxon>
        <taxon>Neoptera</taxon>
        <taxon>Endopterygota</taxon>
        <taxon>Coleoptera</taxon>
        <taxon>Polyphaga</taxon>
        <taxon>Cucujiformia</taxon>
        <taxon>Tenebrionidae</taxon>
        <taxon>Tenebrionidae incertae sedis</taxon>
        <taxon>Tribolium</taxon>
    </lineage>
</organism>
<dbReference type="OrthoDB" id="6108017at2759"/>
<evidence type="ECO:0000313" key="19">
    <source>
        <dbReference type="Proteomes" id="UP000007266"/>
    </source>
</evidence>
<evidence type="ECO:0000256" key="7">
    <source>
        <dbReference type="ARBA" id="ARBA00022840"/>
    </source>
</evidence>
<dbReference type="SUPFAM" id="SSF47031">
    <property type="entry name" value="Second domain of FERM"/>
    <property type="match status" value="2"/>
</dbReference>
<proteinExistence type="inferred from homology"/>
<dbReference type="Gene3D" id="3.40.850.10">
    <property type="entry name" value="Kinesin motor domain"/>
    <property type="match status" value="1"/>
</dbReference>
<dbReference type="InterPro" id="IPR000299">
    <property type="entry name" value="FERM_domain"/>
</dbReference>
<dbReference type="Gene3D" id="1.25.40.530">
    <property type="entry name" value="MyTH4 domain"/>
    <property type="match status" value="3"/>
</dbReference>
<dbReference type="GO" id="GO:0030182">
    <property type="term" value="P:neuron differentiation"/>
    <property type="evidence" value="ECO:0007669"/>
    <property type="project" value="UniProtKB-ARBA"/>
</dbReference>
<dbReference type="InterPro" id="IPR036106">
    <property type="entry name" value="MYSc_Myo7"/>
</dbReference>
<dbReference type="InterPro" id="IPR038185">
    <property type="entry name" value="MyTH4_dom_sf"/>
</dbReference>
<dbReference type="PRINTS" id="PR00193">
    <property type="entry name" value="MYOSINHEAVY"/>
</dbReference>
<dbReference type="eggNOG" id="KOG4229">
    <property type="taxonomic scope" value="Eukaryota"/>
</dbReference>
<dbReference type="InterPro" id="IPR000857">
    <property type="entry name" value="MyTH4_dom"/>
</dbReference>
<dbReference type="Gene3D" id="1.20.58.530">
    <property type="match status" value="1"/>
</dbReference>
<dbReference type="CDD" id="cd13199">
    <property type="entry name" value="FERM_C2_MyoVII"/>
    <property type="match status" value="1"/>
</dbReference>
<dbReference type="FunFam" id="1.10.10.820:FF:000001">
    <property type="entry name" value="Myosin heavy chain"/>
    <property type="match status" value="1"/>
</dbReference>
<feature type="region of interest" description="Actin-binding" evidence="12">
    <location>
        <begin position="614"/>
        <end position="636"/>
    </location>
</feature>
<dbReference type="GO" id="GO:0120025">
    <property type="term" value="C:plasma membrane bounded cell projection"/>
    <property type="evidence" value="ECO:0007669"/>
    <property type="project" value="UniProtKB-ARBA"/>
</dbReference>
<comment type="subcellular location">
    <subcellularLocation>
        <location evidence="1">Cytoplasm</location>
    </subcellularLocation>
</comment>
<dbReference type="SMART" id="SM00326">
    <property type="entry name" value="SH3"/>
    <property type="match status" value="1"/>
</dbReference>
<dbReference type="HOGENOM" id="CLU_000192_14_1_1"/>
<dbReference type="Pfam" id="PF00063">
    <property type="entry name" value="Myosin_head"/>
    <property type="match status" value="1"/>
</dbReference>
<dbReference type="InterPro" id="IPR036961">
    <property type="entry name" value="Kinesin_motor_dom_sf"/>
</dbReference>
<dbReference type="PROSITE" id="PS51016">
    <property type="entry name" value="MYTH4"/>
    <property type="match status" value="2"/>
</dbReference>
<accession>D6WJX5</accession>
<feature type="domain" description="SH3" evidence="14">
    <location>
        <begin position="1507"/>
        <end position="1574"/>
    </location>
</feature>
<feature type="domain" description="MyTH4" evidence="16">
    <location>
        <begin position="1649"/>
        <end position="1797"/>
    </location>
</feature>
<dbReference type="PROSITE" id="PS51456">
    <property type="entry name" value="MYOSIN_MOTOR"/>
    <property type="match status" value="1"/>
</dbReference>
<evidence type="ECO:0000259" key="15">
    <source>
        <dbReference type="PROSITE" id="PS50057"/>
    </source>
</evidence>
<feature type="domain" description="FERM" evidence="15">
    <location>
        <begin position="1199"/>
        <end position="1509"/>
    </location>
</feature>
<dbReference type="SUPFAM" id="SSF54236">
    <property type="entry name" value="Ubiquitin-like"/>
    <property type="match status" value="2"/>
</dbReference>
<dbReference type="Gene3D" id="1.10.10.820">
    <property type="match status" value="1"/>
</dbReference>
<keyword evidence="8 12" id="KW-0518">Myosin</keyword>
<sequence length="2118" mass="243623">MSKTSGLVVGDHIWIQPVTNGEFDILIGGKITGIEERRIRAKDDDGNEISISHQQVVKNMHVSSVEGVEDMINLGDLQDYAILRNLHKRYRSKNIYTYIGSMLVAINPYEVLPIYTNALIKEYRNKKLNELPPHIFAIGDNSYVDMKTSRKDQCVVISGESGAGKTESTKLILQYLASTSGQHSWIEQQILEANPIMEAFGNAKTVRNDNSSRFGKYIDIHFNKSGNIEGARIEQYLLEKSRIVSQNDGERNYHIFYSMLAGLSKEEKKRFDLTEPDHYVYLKGGRTLTCQGRNEANEFTDIRGAMKVLNFTDKEANDIFQLLAAILHLGNLKFKAGTASNTESSEIQDATAADKIARLLGSNKFDLGEALTKKTIFAHGDKVISTLSQEQASESRHAFVKGIYGKLFIMIIEKINSAIYQPKGASKTSIGVLDIFGFENFKVNSFEQLCINYANENLQQFFVQHIFKLEQDYYTKEGINWKNIAFVDNQDVLDMIGMKPMNLMSLIDEESKFPKGTDFTMLAKLHNTHSAKKNYLKPKSDVTPAFGVQHFAGPVYYDVPGFLEKNRDSFSQDLKQLIQESNNELLKQIFAEDFQQETNTKRTITLSSQFRSSLDILMKTLNMCHPYFVRCIKPNEEKKPQVFDRTLCCRQLRYSGMMETAKIRQAGYPIRYTYKDFVDRFRHLGKAIPPSTKGDCKQSTKKICETVFQNNEDFQMGHTKLFLKAHDHEFLEQERSRILSKYILVLQKAIRGWIFKRRFRKLREATIVFQKYWRARGYRTKFLTIRNGYQRLQASIRSRQLTHSFGKVRKNIVHLQAVARGHVVRNKSQFGRIYAIVKQRKVDEQNMKNAGNKNYRIDAETKMQKSLAELNREYTLKLKQQEEEENKAKKLVDDVFEFLKDPNLPATPTDIRKENDAFIELLKDAKSGEKDKTYDEEQEDLSAYNFAKFAATYFIKNTNHHYSKRPLKESLLDLPTPDDIIAAQALWITILRFMGDLPEPKFENAIKTNESVMTQVSQTLSRSFTNRKEYQDILKDERKMASLTKSERKKLVSMTLRRKNKLLEDVRQGLVEDNFAAESYNEWLNNRRATNLEKLHFIIGHGILRPELRDEIFCQICKQLTNNPTKASHARGWILLSLCIGCFPPSDRFLNYLRAFIRSGPPGYAPYCEGRLNRTFKNGARTQPPSWLELMATRNKNPISLKITFMDNSEQEVEVDSATTSEEICKEIATKRNLKDVFGFSLFITLFDKVMSLGSDSDHVMDAISQCEQYAKEKGQSERNAPWKLFFRKEIFTPWHNAADDSVATSLIYHQIIRGLKFGEYRCSVEGDVVSLVATQYYVDNGAQLNPEILHTRIGEYMPTYLVKKGQKNLDEWEKRIKDAFSKLLCVKNKLPAIKAQEFIVKYAKNTWPILFSKFFEAMQTGGPELPTKTMIIAVNWTGIYMIDDQEQILLELSFCDVSSVSFERIGRSHLHKFVLTTVRNEEYVFVSPDAENICTLIQYLLDGLKKRSTYVVAIQDYKHQTNAPSFLALKKGDLIALKNGLNGEALMSATWGYGECNGSVGDFPTEHVYILPAITQPPADILTAFKKEGVFGPKKPSAPVLNTMQRLKLYTLAHYANEHFRAGKKLVNSKPSVLTAARRASREELWKYTNEPIYQPHLQKLLTDEDLSKEACSAFTAILKYMGDLPAPKAKYSNEYTDQIFSGALKNDMLKDEVYCQIMRQLTFNRLSLSEERGWELMYLATGLFIPSASLMTELHKFLTSRTHPFVEPCLKRLQRSQKVGPRKYPPYSVEVEAIQHRSMEIYHKIYFPDDTDEAFEVDSVTRACDLCKTISSRLELEYTDGFSLFVMISDKVFSIPEDYFFYDFLHELISWMRQTKPSWNSAAPIQAQYQVFFMKKLWINAVPGKDPNADQIFHFHQELPKYLRGFHKCTKQDAIKLAALVLHSRLDNDYNQAQAAVQYLKELIPADLVKAASSSEWKKSILTEFKKLGDISIEKAKLRFLETIYEWPTFGCTFFEVKQTTDPTLPGIILIGINKLGVNILHPQTKDILAVHEFSELSNWSSGNTFFHLTIGNIMRKTKLLCETSQGYKMDDLITSYTDYIKNTAKKEQEKEKFFL</sequence>
<keyword evidence="10 12" id="KW-0009">Actin-binding</keyword>
<evidence type="ECO:0000256" key="3">
    <source>
        <dbReference type="ARBA" id="ARBA00022443"/>
    </source>
</evidence>
<dbReference type="Pfam" id="PF24522">
    <property type="entry name" value="KRIT1_FRMD8_FERM_C"/>
    <property type="match status" value="1"/>
</dbReference>
<dbReference type="GO" id="GO:0009887">
    <property type="term" value="P:animal organ morphogenesis"/>
    <property type="evidence" value="ECO:0007669"/>
    <property type="project" value="UniProtKB-ARBA"/>
</dbReference>
<dbReference type="PANTHER" id="PTHR22692:SF33">
    <property type="entry name" value="MYOSIN"/>
    <property type="match status" value="1"/>
</dbReference>
<feature type="binding site" evidence="12">
    <location>
        <begin position="159"/>
        <end position="166"/>
    </location>
    <ligand>
        <name>ATP</name>
        <dbReference type="ChEBI" id="CHEBI:30616"/>
    </ligand>
</feature>
<dbReference type="Gene3D" id="2.30.30.40">
    <property type="entry name" value="SH3 Domains"/>
    <property type="match status" value="1"/>
</dbReference>
<dbReference type="InterPro" id="IPR041794">
    <property type="entry name" value="MyoVII_FERM_C2"/>
</dbReference>
<keyword evidence="9 12" id="KW-0505">Motor protein</keyword>
<reference evidence="18 19" key="2">
    <citation type="journal article" date="2010" name="Nucleic Acids Res.">
        <title>BeetleBase in 2010: revisions to provide comprehensive genomic information for Tribolium castaneum.</title>
        <authorList>
            <person name="Kim H.S."/>
            <person name="Murphy T."/>
            <person name="Xia J."/>
            <person name="Caragea D."/>
            <person name="Park Y."/>
            <person name="Beeman R.W."/>
            <person name="Lorenzen M.D."/>
            <person name="Butcher S."/>
            <person name="Manak J.R."/>
            <person name="Brown S.J."/>
        </authorList>
    </citation>
    <scope>GENOME REANNOTATION</scope>
    <source>
        <strain evidence="18 19">Georgia GA2</strain>
    </source>
</reference>
<dbReference type="STRING" id="7070.D6WJX5"/>
<dbReference type="InterPro" id="IPR019749">
    <property type="entry name" value="Band_41_domain"/>
</dbReference>
<dbReference type="OMA" id="TWGMMFS"/>
<comment type="similarity">
    <text evidence="2 12">Belongs to the TRAFAC class myosin-kinesin ATPase superfamily. Myosin family.</text>
</comment>
<evidence type="ECO:0000256" key="10">
    <source>
        <dbReference type="ARBA" id="ARBA00023203"/>
    </source>
</evidence>
<dbReference type="CDD" id="cd01381">
    <property type="entry name" value="MYSc_Myo7"/>
    <property type="match status" value="1"/>
</dbReference>
<evidence type="ECO:0000256" key="9">
    <source>
        <dbReference type="ARBA" id="ARBA00023175"/>
    </source>
</evidence>
<dbReference type="InterPro" id="IPR041793">
    <property type="entry name" value="MyoVII_FERM_C1"/>
</dbReference>
<dbReference type="InterPro" id="IPR019748">
    <property type="entry name" value="FERM_central"/>
</dbReference>
<dbReference type="InterPro" id="IPR001452">
    <property type="entry name" value="SH3_domain"/>
</dbReference>
<dbReference type="PROSITE" id="PS50096">
    <property type="entry name" value="IQ"/>
    <property type="match status" value="2"/>
</dbReference>
<evidence type="ECO:0000256" key="5">
    <source>
        <dbReference type="ARBA" id="ARBA00022737"/>
    </source>
</evidence>
<keyword evidence="7 12" id="KW-0067">ATP-binding</keyword>
<dbReference type="GO" id="GO:0016459">
    <property type="term" value="C:myosin complex"/>
    <property type="evidence" value="ECO:0007669"/>
    <property type="project" value="UniProtKB-KW"/>
</dbReference>
<dbReference type="SMART" id="SM00295">
    <property type="entry name" value="B41"/>
    <property type="match status" value="2"/>
</dbReference>
<evidence type="ECO:0000256" key="1">
    <source>
        <dbReference type="ARBA" id="ARBA00004496"/>
    </source>
</evidence>
<keyword evidence="6 12" id="KW-0547">Nucleotide-binding</keyword>
<dbReference type="CDD" id="cd17092">
    <property type="entry name" value="FERM1_F1_Myosin-VII"/>
    <property type="match status" value="1"/>
</dbReference>
<dbReference type="Proteomes" id="UP000007266">
    <property type="component" value="Linkage group 5"/>
</dbReference>
<evidence type="ECO:0000259" key="14">
    <source>
        <dbReference type="PROSITE" id="PS50002"/>
    </source>
</evidence>
<dbReference type="InterPro" id="IPR029071">
    <property type="entry name" value="Ubiquitin-like_domsf"/>
</dbReference>
<feature type="domain" description="MyTH4" evidence="16">
    <location>
        <begin position="962"/>
        <end position="1194"/>
    </location>
</feature>
<dbReference type="InterPro" id="IPR057096">
    <property type="entry name" value="KRIT1_FRMD8_FERM_C"/>
</dbReference>
<dbReference type="EMBL" id="KQ971342">
    <property type="protein sequence ID" value="EFA03648.1"/>
    <property type="molecule type" value="Genomic_DNA"/>
</dbReference>
<evidence type="ECO:0000259" key="17">
    <source>
        <dbReference type="PROSITE" id="PS51456"/>
    </source>
</evidence>
<dbReference type="Gene3D" id="1.20.5.4820">
    <property type="match status" value="1"/>
</dbReference>
<evidence type="ECO:0000313" key="18">
    <source>
        <dbReference type="EMBL" id="EFA03648.1"/>
    </source>
</evidence>
<evidence type="ECO:0000256" key="4">
    <source>
        <dbReference type="ARBA" id="ARBA00022490"/>
    </source>
</evidence>
<dbReference type="CDD" id="cd13198">
    <property type="entry name" value="FERM_C1_MyoVII"/>
    <property type="match status" value="1"/>
</dbReference>
<dbReference type="SMART" id="SM00015">
    <property type="entry name" value="IQ"/>
    <property type="match status" value="3"/>
</dbReference>
<dbReference type="SUPFAM" id="SSF50044">
    <property type="entry name" value="SH3-domain"/>
    <property type="match status" value="1"/>
</dbReference>
<dbReference type="PANTHER" id="PTHR22692">
    <property type="entry name" value="MYOSIN VII, XV"/>
    <property type="match status" value="1"/>
</dbReference>
<dbReference type="InterPro" id="IPR051567">
    <property type="entry name" value="Unconventional_Myosin_ATPase"/>
</dbReference>
<dbReference type="GO" id="GO:0071944">
    <property type="term" value="C:cell periphery"/>
    <property type="evidence" value="ECO:0007669"/>
    <property type="project" value="UniProtKB-ARBA"/>
</dbReference>
<keyword evidence="3 11" id="KW-0728">SH3 domain</keyword>
<dbReference type="GO" id="GO:0005737">
    <property type="term" value="C:cytoplasm"/>
    <property type="evidence" value="ECO:0007669"/>
    <property type="project" value="UniProtKB-SubCell"/>
</dbReference>
<dbReference type="SMART" id="SM00139">
    <property type="entry name" value="MyTH4"/>
    <property type="match status" value="2"/>
</dbReference>
<reference evidence="18 19" key="1">
    <citation type="journal article" date="2008" name="Nature">
        <title>The genome of the model beetle and pest Tribolium castaneum.</title>
        <authorList>
            <consortium name="Tribolium Genome Sequencing Consortium"/>
            <person name="Richards S."/>
            <person name="Gibbs R.A."/>
            <person name="Weinstock G.M."/>
            <person name="Brown S.J."/>
            <person name="Denell R."/>
            <person name="Beeman R.W."/>
            <person name="Gibbs R."/>
            <person name="Beeman R.W."/>
            <person name="Brown S.J."/>
            <person name="Bucher G."/>
            <person name="Friedrich M."/>
            <person name="Grimmelikhuijzen C.J."/>
            <person name="Klingler M."/>
            <person name="Lorenzen M."/>
            <person name="Richards S."/>
            <person name="Roth S."/>
            <person name="Schroder R."/>
            <person name="Tautz D."/>
            <person name="Zdobnov E.M."/>
            <person name="Muzny D."/>
            <person name="Gibbs R.A."/>
            <person name="Weinstock G.M."/>
            <person name="Attaway T."/>
            <person name="Bell S."/>
            <person name="Buhay C.J."/>
            <person name="Chandrabose M.N."/>
            <person name="Chavez D."/>
            <person name="Clerk-Blankenburg K.P."/>
            <person name="Cree A."/>
            <person name="Dao M."/>
            <person name="Davis C."/>
            <person name="Chacko J."/>
            <person name="Dinh H."/>
            <person name="Dugan-Rocha S."/>
            <person name="Fowler G."/>
            <person name="Garner T.T."/>
            <person name="Garnes J."/>
            <person name="Gnirke A."/>
            <person name="Hawes A."/>
            <person name="Hernandez J."/>
            <person name="Hines S."/>
            <person name="Holder M."/>
            <person name="Hume J."/>
            <person name="Jhangiani S.N."/>
            <person name="Joshi V."/>
            <person name="Khan Z.M."/>
            <person name="Jackson L."/>
            <person name="Kovar C."/>
            <person name="Kowis A."/>
            <person name="Lee S."/>
            <person name="Lewis L.R."/>
            <person name="Margolis J."/>
            <person name="Morgan M."/>
            <person name="Nazareth L.V."/>
            <person name="Nguyen N."/>
            <person name="Okwuonu G."/>
            <person name="Parker D."/>
            <person name="Richards S."/>
            <person name="Ruiz S.J."/>
            <person name="Santibanez J."/>
            <person name="Savard J."/>
            <person name="Scherer S.E."/>
            <person name="Schneider B."/>
            <person name="Sodergren E."/>
            <person name="Tautz D."/>
            <person name="Vattahil S."/>
            <person name="Villasana D."/>
            <person name="White C.S."/>
            <person name="Wright R."/>
            <person name="Park Y."/>
            <person name="Beeman R.W."/>
            <person name="Lord J."/>
            <person name="Oppert B."/>
            <person name="Lorenzen M."/>
            <person name="Brown S."/>
            <person name="Wang L."/>
            <person name="Savard J."/>
            <person name="Tautz D."/>
            <person name="Richards S."/>
            <person name="Weinstock G."/>
            <person name="Gibbs R.A."/>
            <person name="Liu Y."/>
            <person name="Worley K."/>
            <person name="Weinstock G."/>
            <person name="Elsik C.G."/>
            <person name="Reese J.T."/>
            <person name="Elhaik E."/>
            <person name="Landan G."/>
            <person name="Graur D."/>
            <person name="Arensburger P."/>
            <person name="Atkinson P."/>
            <person name="Beeman R.W."/>
            <person name="Beidler J."/>
            <person name="Brown S.J."/>
            <person name="Demuth J.P."/>
            <person name="Drury D.W."/>
            <person name="Du Y.Z."/>
            <person name="Fujiwara H."/>
            <person name="Lorenzen M."/>
            <person name="Maselli V."/>
            <person name="Osanai M."/>
            <person name="Park Y."/>
            <person name="Robertson H.M."/>
            <person name="Tu Z."/>
            <person name="Wang J.J."/>
            <person name="Wang S."/>
            <person name="Richards S."/>
            <person name="Song H."/>
            <person name="Zhang L."/>
            <person name="Sodergren E."/>
            <person name="Werner D."/>
            <person name="Stanke M."/>
            <person name="Morgenstern B."/>
            <person name="Solovyev V."/>
            <person name="Kosarev P."/>
            <person name="Brown G."/>
            <person name="Chen H.C."/>
            <person name="Ermolaeva O."/>
            <person name="Hlavina W."/>
            <person name="Kapustin Y."/>
            <person name="Kiryutin B."/>
            <person name="Kitts P."/>
            <person name="Maglott D."/>
            <person name="Pruitt K."/>
            <person name="Sapojnikov V."/>
            <person name="Souvorov A."/>
            <person name="Mackey A.J."/>
            <person name="Waterhouse R.M."/>
            <person name="Wyder S."/>
            <person name="Zdobnov E.M."/>
            <person name="Zdobnov E.M."/>
            <person name="Wyder S."/>
            <person name="Kriventseva E.V."/>
            <person name="Kadowaki T."/>
            <person name="Bork P."/>
            <person name="Aranda M."/>
            <person name="Bao R."/>
            <person name="Beermann A."/>
            <person name="Berns N."/>
            <person name="Bolognesi R."/>
            <person name="Bonneton F."/>
            <person name="Bopp D."/>
            <person name="Brown S.J."/>
            <person name="Bucher G."/>
            <person name="Butts T."/>
            <person name="Chaumot A."/>
            <person name="Denell R.E."/>
            <person name="Ferrier D.E."/>
            <person name="Friedrich M."/>
            <person name="Gordon C.M."/>
            <person name="Jindra M."/>
            <person name="Klingler M."/>
            <person name="Lan Q."/>
            <person name="Lattorff H.M."/>
            <person name="Laudet V."/>
            <person name="von Levetsow C."/>
            <person name="Liu Z."/>
            <person name="Lutz R."/>
            <person name="Lynch J.A."/>
            <person name="da Fonseca R.N."/>
            <person name="Posnien N."/>
            <person name="Reuter R."/>
            <person name="Roth S."/>
            <person name="Savard J."/>
            <person name="Schinko J.B."/>
            <person name="Schmitt C."/>
            <person name="Schoppmeier M."/>
            <person name="Schroder R."/>
            <person name="Shippy T.D."/>
            <person name="Simonnet F."/>
            <person name="Marques-Souza H."/>
            <person name="Tautz D."/>
            <person name="Tomoyasu Y."/>
            <person name="Trauner J."/>
            <person name="Van der Zee M."/>
            <person name="Vervoort M."/>
            <person name="Wittkopp N."/>
            <person name="Wimmer E.A."/>
            <person name="Yang X."/>
            <person name="Jones A.K."/>
            <person name="Sattelle D.B."/>
            <person name="Ebert P.R."/>
            <person name="Nelson D."/>
            <person name="Scott J.G."/>
            <person name="Beeman R.W."/>
            <person name="Muthukrishnan S."/>
            <person name="Kramer K.J."/>
            <person name="Arakane Y."/>
            <person name="Beeman R.W."/>
            <person name="Zhu Q."/>
            <person name="Hogenkamp D."/>
            <person name="Dixit R."/>
            <person name="Oppert B."/>
            <person name="Jiang H."/>
            <person name="Zou Z."/>
            <person name="Marshall J."/>
            <person name="Elpidina E."/>
            <person name="Vinokurov K."/>
            <person name="Oppert C."/>
            <person name="Zou Z."/>
            <person name="Evans J."/>
            <person name="Lu Z."/>
            <person name="Zhao P."/>
            <person name="Sumathipala N."/>
            <person name="Altincicek B."/>
            <person name="Vilcinskas A."/>
            <person name="Williams M."/>
            <person name="Hultmark D."/>
            <person name="Hetru C."/>
            <person name="Jiang H."/>
            <person name="Grimmelikhuijzen C.J."/>
            <person name="Hauser F."/>
            <person name="Cazzamali G."/>
            <person name="Williamson M."/>
            <person name="Park Y."/>
            <person name="Li B."/>
            <person name="Tanaka Y."/>
            <person name="Predel R."/>
            <person name="Neupert S."/>
            <person name="Schachtner J."/>
            <person name="Verleyen P."/>
            <person name="Raible F."/>
            <person name="Bork P."/>
            <person name="Friedrich M."/>
            <person name="Walden K.K."/>
            <person name="Robertson H.M."/>
            <person name="Angeli S."/>
            <person name="Foret S."/>
            <person name="Bucher G."/>
            <person name="Schuetz S."/>
            <person name="Maleszka R."/>
            <person name="Wimmer E.A."/>
            <person name="Beeman R.W."/>
            <person name="Lorenzen M."/>
            <person name="Tomoyasu Y."/>
            <person name="Miller S.C."/>
            <person name="Grossmann D."/>
            <person name="Bucher G."/>
        </authorList>
    </citation>
    <scope>NUCLEOTIDE SEQUENCE [LARGE SCALE GENOMIC DNA]</scope>
    <source>
        <strain evidence="18 19">Georgia GA2</strain>
    </source>
</reference>
<dbReference type="GO" id="GO:0003779">
    <property type="term" value="F:actin binding"/>
    <property type="evidence" value="ECO:0007669"/>
    <property type="project" value="UniProtKB-KW"/>
</dbReference>
<evidence type="ECO:0000256" key="12">
    <source>
        <dbReference type="PROSITE-ProRule" id="PRU00782"/>
    </source>
</evidence>
<protein>
    <submittedName>
        <fullName evidence="18">Myosin-VIIa-like Protein</fullName>
    </submittedName>
</protein>
<gene>
    <name evidence="18" type="primary">AUGUSTUS-3.0.2_13742</name>
    <name evidence="18" type="ORF">TcasGA2_TC013742</name>
</gene>
<evidence type="ECO:0000256" key="13">
    <source>
        <dbReference type="SAM" id="Coils"/>
    </source>
</evidence>
<evidence type="ECO:0000256" key="11">
    <source>
        <dbReference type="PROSITE-ProRule" id="PRU00192"/>
    </source>
</evidence>
<dbReference type="Gene3D" id="1.20.120.720">
    <property type="entry name" value="Myosin VI head, motor domain, U50 subdomain"/>
    <property type="match status" value="1"/>
</dbReference>
<dbReference type="Pfam" id="PF21989">
    <property type="entry name" value="RA_2"/>
    <property type="match status" value="2"/>
</dbReference>
<dbReference type="CDD" id="cd14473">
    <property type="entry name" value="FERM_B-lobe"/>
    <property type="match status" value="2"/>
</dbReference>
<dbReference type="InterPro" id="IPR001609">
    <property type="entry name" value="Myosin_head_motor_dom-like"/>
</dbReference>